<dbReference type="AlphaFoldDB" id="A0A061SJN9"/>
<accession>A0A061SJN9</accession>
<proteinExistence type="predicted"/>
<organism evidence="1">
    <name type="scientific">Tetraselmis sp. GSL018</name>
    <dbReference type="NCBI Taxonomy" id="582737"/>
    <lineage>
        <taxon>Eukaryota</taxon>
        <taxon>Viridiplantae</taxon>
        <taxon>Chlorophyta</taxon>
        <taxon>core chlorophytes</taxon>
        <taxon>Chlorodendrophyceae</taxon>
        <taxon>Chlorodendrales</taxon>
        <taxon>Chlorodendraceae</taxon>
        <taxon>Tetraselmis</taxon>
    </lineage>
</organism>
<sequence>WPTNAARHDSPCEGDVTRLQPCTLPLSAVLAGLFGQCLDVSYTAKERETGFCCWTATGEGDWASDEG</sequence>
<protein>
    <submittedName>
        <fullName evidence="1">Uncharacterized protein</fullName>
    </submittedName>
</protein>
<dbReference type="EMBL" id="GBEZ01002091">
    <property type="protein sequence ID" value="JAC82936.1"/>
    <property type="molecule type" value="Transcribed_RNA"/>
</dbReference>
<name>A0A061SJN9_9CHLO</name>
<gene>
    <name evidence="1" type="ORF">TSPGSL018_4519</name>
</gene>
<feature type="non-terminal residue" evidence="1">
    <location>
        <position position="67"/>
    </location>
</feature>
<evidence type="ECO:0000313" key="1">
    <source>
        <dbReference type="EMBL" id="JAC82936.1"/>
    </source>
</evidence>
<reference evidence="1" key="1">
    <citation type="submission" date="2014-05" db="EMBL/GenBank/DDBJ databases">
        <title>The transcriptome of the halophilic microalga Tetraselmis sp. GSL018 isolated from the Great Salt Lake, Utah.</title>
        <authorList>
            <person name="Jinkerson R.E."/>
            <person name="D'Adamo S."/>
            <person name="Posewitz M.C."/>
        </authorList>
    </citation>
    <scope>NUCLEOTIDE SEQUENCE</scope>
    <source>
        <strain evidence="1">GSL018</strain>
    </source>
</reference>
<feature type="non-terminal residue" evidence="1">
    <location>
        <position position="1"/>
    </location>
</feature>